<dbReference type="PANTHER" id="PTHR43776">
    <property type="entry name" value="TRANSPORT ATP-BINDING PROTEIN"/>
    <property type="match status" value="1"/>
</dbReference>
<protein>
    <submittedName>
        <fullName evidence="5">Oligopeptide transport system ATP-binding protein</fullName>
    </submittedName>
</protein>
<dbReference type="GO" id="GO:0005524">
    <property type="term" value="F:ATP binding"/>
    <property type="evidence" value="ECO:0007669"/>
    <property type="project" value="UniProtKB-KW"/>
</dbReference>
<dbReference type="InterPro" id="IPR012700">
    <property type="entry name" value="PhnK"/>
</dbReference>
<keyword evidence="6" id="KW-1185">Reference proteome</keyword>
<dbReference type="GO" id="GO:0055085">
    <property type="term" value="P:transmembrane transport"/>
    <property type="evidence" value="ECO:0007669"/>
    <property type="project" value="UniProtKB-ARBA"/>
</dbReference>
<dbReference type="CDD" id="cd03257">
    <property type="entry name" value="ABC_NikE_OppD_transporters"/>
    <property type="match status" value="1"/>
</dbReference>
<keyword evidence="2" id="KW-0813">Transport</keyword>
<dbReference type="InterPro" id="IPR003593">
    <property type="entry name" value="AAA+_ATPase"/>
</dbReference>
<gene>
    <name evidence="5" type="ORF">SAMN05216555_10448</name>
</gene>
<dbReference type="InterPro" id="IPR013563">
    <property type="entry name" value="Oligopep_ABC_C"/>
</dbReference>
<dbReference type="InterPro" id="IPR050319">
    <property type="entry name" value="ABC_transp_ATP-bind"/>
</dbReference>
<name>A0A1G8MUH7_9MICC</name>
<dbReference type="STRING" id="1045773.SAMN05216555_10448"/>
<organism evidence="5 6">
    <name type="scientific">Arthrobacter cupressi</name>
    <dbReference type="NCBI Taxonomy" id="1045773"/>
    <lineage>
        <taxon>Bacteria</taxon>
        <taxon>Bacillati</taxon>
        <taxon>Actinomycetota</taxon>
        <taxon>Actinomycetes</taxon>
        <taxon>Micrococcales</taxon>
        <taxon>Micrococcaceae</taxon>
        <taxon>Arthrobacter</taxon>
    </lineage>
</organism>
<dbReference type="PANTHER" id="PTHR43776:SF7">
    <property type="entry name" value="D,D-DIPEPTIDE TRANSPORT ATP-BINDING PROTEIN DDPF-RELATED"/>
    <property type="match status" value="1"/>
</dbReference>
<keyword evidence="4 5" id="KW-0067">ATP-binding</keyword>
<evidence type="ECO:0000313" key="5">
    <source>
        <dbReference type="EMBL" id="SDI71689.1"/>
    </source>
</evidence>
<dbReference type="Pfam" id="PF00005">
    <property type="entry name" value="ABC_tran"/>
    <property type="match status" value="1"/>
</dbReference>
<dbReference type="Gene3D" id="3.40.50.300">
    <property type="entry name" value="P-loop containing nucleotide triphosphate hydrolases"/>
    <property type="match status" value="1"/>
</dbReference>
<dbReference type="OrthoDB" id="8481147at2"/>
<dbReference type="PROSITE" id="PS50893">
    <property type="entry name" value="ABC_TRANSPORTER_2"/>
    <property type="match status" value="1"/>
</dbReference>
<reference evidence="6" key="1">
    <citation type="submission" date="2016-10" db="EMBL/GenBank/DDBJ databases">
        <authorList>
            <person name="Varghese N."/>
            <person name="Submissions S."/>
        </authorList>
    </citation>
    <scope>NUCLEOTIDE SEQUENCE [LARGE SCALE GENOMIC DNA]</scope>
    <source>
        <strain evidence="6">CGMCC 1.10783</strain>
    </source>
</reference>
<dbReference type="SMART" id="SM00382">
    <property type="entry name" value="AAA"/>
    <property type="match status" value="1"/>
</dbReference>
<dbReference type="PROSITE" id="PS00211">
    <property type="entry name" value="ABC_TRANSPORTER_1"/>
    <property type="match status" value="1"/>
</dbReference>
<accession>A0A1G8MUH7</accession>
<dbReference type="InterPro" id="IPR017871">
    <property type="entry name" value="ABC_transporter-like_CS"/>
</dbReference>
<proteinExistence type="inferred from homology"/>
<dbReference type="EMBL" id="FNEI01000004">
    <property type="protein sequence ID" value="SDI71689.1"/>
    <property type="molecule type" value="Genomic_DNA"/>
</dbReference>
<evidence type="ECO:0000313" key="6">
    <source>
        <dbReference type="Proteomes" id="UP000182130"/>
    </source>
</evidence>
<sequence length="292" mass="31769">MNIENATPLLRVEKLNKSYAKGIGNRHRTQILRDVSFELRRGQTLGLVGESGSGKSTTAACVMGLTDADSGLIEFDGVNLTTLSKPEMRRMRRRIQMVFQDPNGSLDPRFTVADLVEEPLIVHGVKDPAERSRRVSEVLDRVGISVKQAERYPFAFSGGQRQRIAIARALVLNPDLVVLDEPVSALDVSIQAQVLNLLSELQDELGLTYLFIVHDLAVARLMSHHIAVMNAGEIVEAGPSADVFENTTHPYTRALLDAVPGAHRRSAQQRTAQQGTTAALAAAGMADALEGK</sequence>
<dbReference type="AlphaFoldDB" id="A0A1G8MUH7"/>
<dbReference type="Proteomes" id="UP000182130">
    <property type="component" value="Unassembled WGS sequence"/>
</dbReference>
<dbReference type="RefSeq" id="WP_074587772.1">
    <property type="nucleotide sequence ID" value="NZ_FNEI01000004.1"/>
</dbReference>
<evidence type="ECO:0000256" key="3">
    <source>
        <dbReference type="ARBA" id="ARBA00022741"/>
    </source>
</evidence>
<dbReference type="InterPro" id="IPR027417">
    <property type="entry name" value="P-loop_NTPase"/>
</dbReference>
<dbReference type="Pfam" id="PF08352">
    <property type="entry name" value="oligo_HPY"/>
    <property type="match status" value="1"/>
</dbReference>
<keyword evidence="3" id="KW-0547">Nucleotide-binding</keyword>
<dbReference type="PIRSF" id="PIRSF037116">
    <property type="entry name" value="CP_lyase_PhnK"/>
    <property type="match status" value="1"/>
</dbReference>
<evidence type="ECO:0000256" key="1">
    <source>
        <dbReference type="ARBA" id="ARBA00005417"/>
    </source>
</evidence>
<dbReference type="FunFam" id="3.40.50.300:FF:000016">
    <property type="entry name" value="Oligopeptide ABC transporter ATP-binding component"/>
    <property type="match status" value="1"/>
</dbReference>
<evidence type="ECO:0000256" key="4">
    <source>
        <dbReference type="ARBA" id="ARBA00022840"/>
    </source>
</evidence>
<evidence type="ECO:0000256" key="2">
    <source>
        <dbReference type="ARBA" id="ARBA00022448"/>
    </source>
</evidence>
<comment type="similarity">
    <text evidence="1">Belongs to the ABC transporter superfamily.</text>
</comment>
<dbReference type="SUPFAM" id="SSF52540">
    <property type="entry name" value="P-loop containing nucleoside triphosphate hydrolases"/>
    <property type="match status" value="1"/>
</dbReference>
<dbReference type="InterPro" id="IPR003439">
    <property type="entry name" value="ABC_transporter-like_ATP-bd"/>
</dbReference>
<dbReference type="GO" id="GO:0015833">
    <property type="term" value="P:peptide transport"/>
    <property type="evidence" value="ECO:0007669"/>
    <property type="project" value="InterPro"/>
</dbReference>
<dbReference type="GO" id="GO:0016887">
    <property type="term" value="F:ATP hydrolysis activity"/>
    <property type="evidence" value="ECO:0007669"/>
    <property type="project" value="InterPro"/>
</dbReference>